<proteinExistence type="predicted"/>
<feature type="domain" description="BRCT" evidence="5">
    <location>
        <begin position="827"/>
        <end position="884"/>
    </location>
</feature>
<dbReference type="CDD" id="cd17744">
    <property type="entry name" value="BRCT_MDC1_rpt1"/>
    <property type="match status" value="1"/>
</dbReference>
<feature type="region of interest" description="Disordered" evidence="4">
    <location>
        <begin position="739"/>
        <end position="766"/>
    </location>
</feature>
<dbReference type="InterPro" id="IPR036420">
    <property type="entry name" value="BRCT_dom_sf"/>
</dbReference>
<dbReference type="EMBL" id="JAJAGQ010000009">
    <property type="protein sequence ID" value="KAJ8552967.1"/>
    <property type="molecule type" value="Genomic_DNA"/>
</dbReference>
<name>A0A9Q1REG0_9SOLA</name>
<dbReference type="InterPro" id="IPR051579">
    <property type="entry name" value="DDR_Transcriptional_Reg"/>
</dbReference>
<reference evidence="7" key="1">
    <citation type="journal article" date="2023" name="Proc. Natl. Acad. Sci. U.S.A.">
        <title>Genomic and structural basis for evolution of tropane alkaloid biosynthesis.</title>
        <authorList>
            <person name="Wanga Y.-J."/>
            <person name="Taina T."/>
            <person name="Yua J.-Y."/>
            <person name="Lia J."/>
            <person name="Xua B."/>
            <person name="Chenc J."/>
            <person name="D'Auriad J.C."/>
            <person name="Huanga J.-P."/>
            <person name="Huanga S.-X."/>
        </authorList>
    </citation>
    <scope>NUCLEOTIDE SEQUENCE [LARGE SCALE GENOMIC DNA]</scope>
    <source>
        <strain evidence="7">cv. KIB-2019</strain>
    </source>
</reference>
<evidence type="ECO:0000256" key="4">
    <source>
        <dbReference type="SAM" id="MobiDB-lite"/>
    </source>
</evidence>
<accession>A0A9Q1REG0</accession>
<evidence type="ECO:0000256" key="1">
    <source>
        <dbReference type="ARBA" id="ARBA00004123"/>
    </source>
</evidence>
<organism evidence="6 7">
    <name type="scientific">Anisodus acutangulus</name>
    <dbReference type="NCBI Taxonomy" id="402998"/>
    <lineage>
        <taxon>Eukaryota</taxon>
        <taxon>Viridiplantae</taxon>
        <taxon>Streptophyta</taxon>
        <taxon>Embryophyta</taxon>
        <taxon>Tracheophyta</taxon>
        <taxon>Spermatophyta</taxon>
        <taxon>Magnoliopsida</taxon>
        <taxon>eudicotyledons</taxon>
        <taxon>Gunneridae</taxon>
        <taxon>Pentapetalae</taxon>
        <taxon>asterids</taxon>
        <taxon>lamiids</taxon>
        <taxon>Solanales</taxon>
        <taxon>Solanaceae</taxon>
        <taxon>Solanoideae</taxon>
        <taxon>Hyoscyameae</taxon>
        <taxon>Anisodus</taxon>
    </lineage>
</organism>
<comment type="caution">
    <text evidence="6">The sequence shown here is derived from an EMBL/GenBank/DDBJ whole genome shotgun (WGS) entry which is preliminary data.</text>
</comment>
<dbReference type="PANTHER" id="PTHR23196:SF39">
    <property type="entry name" value="BRCT DOMAIN-CONTAINING PROTEIN"/>
    <property type="match status" value="1"/>
</dbReference>
<keyword evidence="3" id="KW-0539">Nucleus</keyword>
<dbReference type="CDD" id="cd18432">
    <property type="entry name" value="BRCT_PAXIP1_rpt6_like"/>
    <property type="match status" value="1"/>
</dbReference>
<feature type="compositionally biased region" description="Polar residues" evidence="4">
    <location>
        <begin position="742"/>
        <end position="755"/>
    </location>
</feature>
<dbReference type="Gene3D" id="3.40.50.10190">
    <property type="entry name" value="BRCT domain"/>
    <property type="match status" value="2"/>
</dbReference>
<gene>
    <name evidence="6" type="ORF">K7X08_020360</name>
</gene>
<evidence type="ECO:0000313" key="7">
    <source>
        <dbReference type="Proteomes" id="UP001152561"/>
    </source>
</evidence>
<dbReference type="OrthoDB" id="342264at2759"/>
<evidence type="ECO:0000256" key="3">
    <source>
        <dbReference type="ARBA" id="ARBA00023242"/>
    </source>
</evidence>
<keyword evidence="7" id="KW-1185">Reference proteome</keyword>
<dbReference type="PROSITE" id="PS50172">
    <property type="entry name" value="BRCT"/>
    <property type="match status" value="1"/>
</dbReference>
<evidence type="ECO:0000256" key="2">
    <source>
        <dbReference type="ARBA" id="ARBA00022763"/>
    </source>
</evidence>
<keyword evidence="2" id="KW-0227">DNA damage</keyword>
<comment type="subcellular location">
    <subcellularLocation>
        <location evidence="1">Nucleus</location>
    </subcellularLocation>
</comment>
<dbReference type="SMART" id="SM00292">
    <property type="entry name" value="BRCT"/>
    <property type="match status" value="1"/>
</dbReference>
<dbReference type="PANTHER" id="PTHR23196">
    <property type="entry name" value="PAX TRANSCRIPTION ACTIVATION DOMAIN INTERACTING PROTEIN"/>
    <property type="match status" value="1"/>
</dbReference>
<dbReference type="Pfam" id="PF16770">
    <property type="entry name" value="RTT107_BRCT_5"/>
    <property type="match status" value="1"/>
</dbReference>
<dbReference type="GO" id="GO:0006974">
    <property type="term" value="P:DNA damage response"/>
    <property type="evidence" value="ECO:0007669"/>
    <property type="project" value="UniProtKB-KW"/>
</dbReference>
<feature type="region of interest" description="Disordered" evidence="4">
    <location>
        <begin position="258"/>
        <end position="294"/>
    </location>
</feature>
<dbReference type="GO" id="GO:0005634">
    <property type="term" value="C:nucleus"/>
    <property type="evidence" value="ECO:0007669"/>
    <property type="project" value="UniProtKB-SubCell"/>
</dbReference>
<evidence type="ECO:0000259" key="5">
    <source>
        <dbReference type="PROSITE" id="PS50172"/>
    </source>
</evidence>
<dbReference type="Pfam" id="PF16589">
    <property type="entry name" value="BRCT_2"/>
    <property type="match status" value="1"/>
</dbReference>
<evidence type="ECO:0000313" key="6">
    <source>
        <dbReference type="EMBL" id="KAJ8552967.1"/>
    </source>
</evidence>
<dbReference type="InterPro" id="IPR001357">
    <property type="entry name" value="BRCT_dom"/>
</dbReference>
<dbReference type="SUPFAM" id="SSF52113">
    <property type="entry name" value="BRCT domain"/>
    <property type="match status" value="1"/>
</dbReference>
<dbReference type="Proteomes" id="UP001152561">
    <property type="component" value="Unassembled WGS sequence"/>
</dbReference>
<feature type="compositionally biased region" description="Basic residues" evidence="4">
    <location>
        <begin position="273"/>
        <end position="284"/>
    </location>
</feature>
<dbReference type="AlphaFoldDB" id="A0A9Q1REG0"/>
<protein>
    <recommendedName>
        <fullName evidence="5">BRCT domain-containing protein</fullName>
    </recommendedName>
</protein>
<sequence length="1007" mass="113635">MEAEDAYTLPFYDTFNIESPTIGTENLDCAENENSHMENECEEEVVLDSDDERMHGTEVASVSKFRSSGDTRYTQRLDKWKLSPVSKRTYVGCLRRSKNLFKYMDSARSTTDFEKTNQQKQFSEINGRISPQVDNINASTKPRVEEDWCQAAEITKDEIFEGNVETESLTGYRVDGNKDFPLHSCNPESQIPEELAEANALDFVDHYLSVYDEDALNEVKAGGANKIVSPPIFSRGGPQRLASRMNVQNAVKNSGVFDWPDRQSESANGSFSRQRKNYGLKKQKVSSAQSSKVPMESMIRKLDEQFDMGAFEQQVETDENRPDVLDTYDVGFDTQMAAEAMETLLYAPPLKSDAVCAPRFPETSLVKEGEYPGRAFSREFNIDDSSSEPTECSSAEIELLRGKTRGFSSVVQRSASRMNVQNAVKNSGVFDCPERQSDSANGSFSRPRKILTYHRKNYRLEKQKVSSVQSSKEIMTDLNKAEPNFLGKLDEQLDMGAFEQQVENDGNRSEILDTYDVGLDTQMAAEAMETLLYAPPLESDAVYASLVKEGEYPERAFPREFNIDNNSSEPTECSSAEIELLRGKTKGFSSVVHRTRHQVSLNVRSLENLTTNPIIESNFPKKRRKQYELGELHENSLKVADVRGIVSKSGTNTSRKARKVSMQKQGEICQSVAGTLSQVKLENWSSKGKRTRISYSSICKYPVTSQKMMPMDFKRVGSTESAKLNEMTSISTNLLTKDMESDVTSNGNSDPSYSLNDHKKGKQHMRSLSRSTLTQELFRLGYAEKFPDFLPRGSRRRKGTGDVRVLFSQSLDSKLIKQQQKILARLGLISTSNCSDATHFVTDSFVRTRNMLEAIACGKLIVTHLWLESCGRASCFVDEKSYILRDAKKEKELGFNMPTSLAHARKHPLLEGRRVIITPGVKPNRDTLLNLVKAVYGEVVDESYSKITCDDLLILSCEEDYRICIPYLEKGILVYNSELLLNGIVIQKLEYNRHQLFTKFHNKNCEG</sequence>